<dbReference type="AlphaFoldDB" id="A0A2P5FUM9"/>
<dbReference type="EMBL" id="JXTC01000008">
    <property type="protein sequence ID" value="POO01503.1"/>
    <property type="molecule type" value="Genomic_DNA"/>
</dbReference>
<reference evidence="2" key="1">
    <citation type="submission" date="2016-06" db="EMBL/GenBank/DDBJ databases">
        <title>Parallel loss of symbiosis genes in relatives of nitrogen-fixing non-legume Parasponia.</title>
        <authorList>
            <person name="Van Velzen R."/>
            <person name="Holmer R."/>
            <person name="Bu F."/>
            <person name="Rutten L."/>
            <person name="Van Zeijl A."/>
            <person name="Liu W."/>
            <person name="Santuari L."/>
            <person name="Cao Q."/>
            <person name="Sharma T."/>
            <person name="Shen D."/>
            <person name="Roswanjaya Y."/>
            <person name="Wardhani T."/>
            <person name="Kalhor M.S."/>
            <person name="Jansen J."/>
            <person name="Van den Hoogen J."/>
            <person name="Gungor B."/>
            <person name="Hartog M."/>
            <person name="Hontelez J."/>
            <person name="Verver J."/>
            <person name="Yang W.-C."/>
            <person name="Schijlen E."/>
            <person name="Repin R."/>
            <person name="Schilthuizen M."/>
            <person name="Schranz E."/>
            <person name="Heidstra R."/>
            <person name="Miyata K."/>
            <person name="Fedorova E."/>
            <person name="Kohlen W."/>
            <person name="Bisseling T."/>
            <person name="Smit S."/>
            <person name="Geurts R."/>
        </authorList>
    </citation>
    <scope>NUCLEOTIDE SEQUENCE [LARGE SCALE GENOMIC DNA]</scope>
    <source>
        <strain evidence="2">cv. RG33-2</strain>
    </source>
</reference>
<feature type="non-terminal residue" evidence="1">
    <location>
        <position position="104"/>
    </location>
</feature>
<dbReference type="OrthoDB" id="1749524at2759"/>
<protein>
    <submittedName>
        <fullName evidence="1">Uncharacterized protein</fullName>
    </submittedName>
</protein>
<comment type="caution">
    <text evidence="1">The sequence shown here is derived from an EMBL/GenBank/DDBJ whole genome shotgun (WGS) entry which is preliminary data.</text>
</comment>
<keyword evidence="2" id="KW-1185">Reference proteome</keyword>
<gene>
    <name evidence="1" type="ORF">TorRG33x02_028100</name>
</gene>
<name>A0A2P5FUM9_TREOI</name>
<organism evidence="1 2">
    <name type="scientific">Trema orientale</name>
    <name type="common">Charcoal tree</name>
    <name type="synonym">Celtis orientalis</name>
    <dbReference type="NCBI Taxonomy" id="63057"/>
    <lineage>
        <taxon>Eukaryota</taxon>
        <taxon>Viridiplantae</taxon>
        <taxon>Streptophyta</taxon>
        <taxon>Embryophyta</taxon>
        <taxon>Tracheophyta</taxon>
        <taxon>Spermatophyta</taxon>
        <taxon>Magnoliopsida</taxon>
        <taxon>eudicotyledons</taxon>
        <taxon>Gunneridae</taxon>
        <taxon>Pentapetalae</taxon>
        <taxon>rosids</taxon>
        <taxon>fabids</taxon>
        <taxon>Rosales</taxon>
        <taxon>Cannabaceae</taxon>
        <taxon>Trema</taxon>
    </lineage>
</organism>
<dbReference type="InParanoid" id="A0A2P5FUM9"/>
<evidence type="ECO:0000313" key="1">
    <source>
        <dbReference type="EMBL" id="POO01503.1"/>
    </source>
</evidence>
<sequence length="104" mass="11913">MFYQPLPRITQHVLSATPEEMFYQPPPRNPYAVNAIMKPKLCYAVAYLDDISIFISSAGYDSCCHVSCQGNIVAHELTQFAIRSKCNRIWDESCPYFISHHIIV</sequence>
<evidence type="ECO:0000313" key="2">
    <source>
        <dbReference type="Proteomes" id="UP000237000"/>
    </source>
</evidence>
<proteinExistence type="predicted"/>
<accession>A0A2P5FUM9</accession>
<dbReference type="Proteomes" id="UP000237000">
    <property type="component" value="Unassembled WGS sequence"/>
</dbReference>